<dbReference type="GO" id="GO:0005737">
    <property type="term" value="C:cytoplasm"/>
    <property type="evidence" value="ECO:0007669"/>
    <property type="project" value="UniProtKB-SubCell"/>
</dbReference>
<evidence type="ECO:0000256" key="10">
    <source>
        <dbReference type="ARBA" id="ARBA00047821"/>
    </source>
</evidence>
<gene>
    <name evidence="14" type="primary">LOC105364668</name>
</gene>
<protein>
    <recommendedName>
        <fullName evidence="5">N-alpha-acetyltransferase 40</fullName>
        <ecNumber evidence="4">2.3.1.257</ecNumber>
    </recommendedName>
</protein>
<dbReference type="GO" id="GO:1990189">
    <property type="term" value="F:protein N-terminal-serine acetyltransferase activity"/>
    <property type="evidence" value="ECO:0007669"/>
    <property type="project" value="UniProtKB-EC"/>
</dbReference>
<accession>A0AAJ7DYC9</accession>
<dbReference type="InterPro" id="IPR039949">
    <property type="entry name" value="NAA40"/>
</dbReference>
<dbReference type="PROSITE" id="PS51186">
    <property type="entry name" value="GNAT"/>
    <property type="match status" value="1"/>
</dbReference>
<keyword evidence="7" id="KW-0808">Transferase</keyword>
<dbReference type="CDD" id="cd04301">
    <property type="entry name" value="NAT_SF"/>
    <property type="match status" value="1"/>
</dbReference>
<evidence type="ECO:0000256" key="2">
    <source>
        <dbReference type="ARBA" id="ARBA00004496"/>
    </source>
</evidence>
<dbReference type="CTD" id="79829"/>
<keyword evidence="8" id="KW-0539">Nucleus</keyword>
<feature type="domain" description="N-acetyltransferase" evidence="12">
    <location>
        <begin position="59"/>
        <end position="207"/>
    </location>
</feature>
<keyword evidence="13" id="KW-1185">Reference proteome</keyword>
<dbReference type="GO" id="GO:0005634">
    <property type="term" value="C:nucleus"/>
    <property type="evidence" value="ECO:0007669"/>
    <property type="project" value="UniProtKB-SubCell"/>
</dbReference>
<evidence type="ECO:0000256" key="8">
    <source>
        <dbReference type="ARBA" id="ARBA00023242"/>
    </source>
</evidence>
<comment type="catalytic activity">
    <reaction evidence="11">
        <text>N-terminal L-seryl-[histone H4] + acetyl-CoA = N-terminal N(alpha)-acetyl-L-seryl-[histone H4] + CoA + H(+)</text>
        <dbReference type="Rhea" id="RHEA:50596"/>
        <dbReference type="Rhea" id="RHEA-COMP:12740"/>
        <dbReference type="Rhea" id="RHEA-COMP:12743"/>
        <dbReference type="ChEBI" id="CHEBI:15378"/>
        <dbReference type="ChEBI" id="CHEBI:57287"/>
        <dbReference type="ChEBI" id="CHEBI:57288"/>
        <dbReference type="ChEBI" id="CHEBI:64738"/>
        <dbReference type="ChEBI" id="CHEBI:83690"/>
        <dbReference type="EC" id="2.3.1.257"/>
    </reaction>
</comment>
<keyword evidence="9" id="KW-0012">Acyltransferase</keyword>
<dbReference type="AlphaFoldDB" id="A0AAJ7DYC9"/>
<reference evidence="14" key="1">
    <citation type="submission" date="2025-08" db="UniProtKB">
        <authorList>
            <consortium name="RefSeq"/>
        </authorList>
    </citation>
    <scope>IDENTIFICATION</scope>
</reference>
<evidence type="ECO:0000259" key="12">
    <source>
        <dbReference type="PROSITE" id="PS51186"/>
    </source>
</evidence>
<evidence type="ECO:0000256" key="1">
    <source>
        <dbReference type="ARBA" id="ARBA00004123"/>
    </source>
</evidence>
<dbReference type="KEGG" id="csol:105364668"/>
<comment type="catalytic activity">
    <reaction evidence="10">
        <text>N-terminal L-seryl-[histone H2A] + acetyl-CoA = N-terminal N(alpha)-acetyl-L-seryl-[histone H2A] + CoA + H(+)</text>
        <dbReference type="Rhea" id="RHEA:50600"/>
        <dbReference type="Rhea" id="RHEA-COMP:12742"/>
        <dbReference type="Rhea" id="RHEA-COMP:12744"/>
        <dbReference type="ChEBI" id="CHEBI:15378"/>
        <dbReference type="ChEBI" id="CHEBI:57287"/>
        <dbReference type="ChEBI" id="CHEBI:57288"/>
        <dbReference type="ChEBI" id="CHEBI:64738"/>
        <dbReference type="ChEBI" id="CHEBI:83690"/>
        <dbReference type="EC" id="2.3.1.257"/>
    </reaction>
</comment>
<dbReference type="InterPro" id="IPR016181">
    <property type="entry name" value="Acyl_CoA_acyltransferase"/>
</dbReference>
<evidence type="ECO:0000256" key="5">
    <source>
        <dbReference type="ARBA" id="ARBA00015043"/>
    </source>
</evidence>
<evidence type="ECO:0000256" key="9">
    <source>
        <dbReference type="ARBA" id="ARBA00023315"/>
    </source>
</evidence>
<evidence type="ECO:0000313" key="14">
    <source>
        <dbReference type="RefSeq" id="XP_011500957.1"/>
    </source>
</evidence>
<dbReference type="GeneID" id="105364668"/>
<dbReference type="Pfam" id="PF00583">
    <property type="entry name" value="Acetyltransf_1"/>
    <property type="match status" value="1"/>
</dbReference>
<dbReference type="EC" id="2.3.1.257" evidence="4"/>
<dbReference type="InterPro" id="IPR000182">
    <property type="entry name" value="GNAT_dom"/>
</dbReference>
<proteinExistence type="inferred from homology"/>
<dbReference type="GO" id="GO:0010485">
    <property type="term" value="F:histone H4 acetyltransferase activity"/>
    <property type="evidence" value="ECO:0007669"/>
    <property type="project" value="InterPro"/>
</dbReference>
<evidence type="ECO:0000256" key="11">
    <source>
        <dbReference type="ARBA" id="ARBA00049524"/>
    </source>
</evidence>
<evidence type="ECO:0000256" key="7">
    <source>
        <dbReference type="ARBA" id="ARBA00022679"/>
    </source>
</evidence>
<evidence type="ECO:0000313" key="13">
    <source>
        <dbReference type="Proteomes" id="UP000695007"/>
    </source>
</evidence>
<dbReference type="PANTHER" id="PTHR20531">
    <property type="entry name" value="N-ALPHA-ACETYLTRANSFERASE 40"/>
    <property type="match status" value="1"/>
</dbReference>
<evidence type="ECO:0000256" key="4">
    <source>
        <dbReference type="ARBA" id="ARBA00012950"/>
    </source>
</evidence>
<comment type="subcellular location">
    <subcellularLocation>
        <location evidence="2">Cytoplasm</location>
    </subcellularLocation>
    <subcellularLocation>
        <location evidence="1">Nucleus</location>
    </subcellularLocation>
</comment>
<dbReference type="SUPFAM" id="SSF55729">
    <property type="entry name" value="Acyl-CoA N-acyltransferases (Nat)"/>
    <property type="match status" value="1"/>
</dbReference>
<dbReference type="PANTHER" id="PTHR20531:SF1">
    <property type="entry name" value="N-ALPHA-ACETYLTRANSFERASE 40"/>
    <property type="match status" value="1"/>
</dbReference>
<dbReference type="RefSeq" id="XP_011500957.1">
    <property type="nucleotide sequence ID" value="XM_011502655.1"/>
</dbReference>
<comment type="similarity">
    <text evidence="3">Belongs to the acetyltransferase family. NAA40 subfamily.</text>
</comment>
<evidence type="ECO:0000256" key="3">
    <source>
        <dbReference type="ARBA" id="ARBA00008870"/>
    </source>
</evidence>
<name>A0AAJ7DYC9_9HYME</name>
<evidence type="ECO:0000256" key="6">
    <source>
        <dbReference type="ARBA" id="ARBA00022490"/>
    </source>
</evidence>
<dbReference type="Gene3D" id="3.40.630.30">
    <property type="match status" value="1"/>
</dbReference>
<dbReference type="Proteomes" id="UP000695007">
    <property type="component" value="Unplaced"/>
</dbReference>
<sequence>MKRKTHKTRRQIQAQKVTIASKLVQKANSVFNPLETLVHFHEYTSKDCAVIQLDCKRVTNLLPETLTWIFNLLELNMKARYEQSNWGWNKIAKEAELTENNAWYLIASSEGKMIGFSHFRFDIDNAVEVLYCYELQLEALERRKGLGRFMMNCLEAIAANNKMQKVVLTVHKHNPMALSFFYKLNYKMDVTNPPPSDGVDYMILSKQNLQHV</sequence>
<dbReference type="GO" id="GO:0043998">
    <property type="term" value="F:histone H2A acetyltransferase activity"/>
    <property type="evidence" value="ECO:0007669"/>
    <property type="project" value="InterPro"/>
</dbReference>
<keyword evidence="6" id="KW-0963">Cytoplasm</keyword>
<organism evidence="13 14">
    <name type="scientific">Ceratosolen solmsi marchali</name>
    <dbReference type="NCBI Taxonomy" id="326594"/>
    <lineage>
        <taxon>Eukaryota</taxon>
        <taxon>Metazoa</taxon>
        <taxon>Ecdysozoa</taxon>
        <taxon>Arthropoda</taxon>
        <taxon>Hexapoda</taxon>
        <taxon>Insecta</taxon>
        <taxon>Pterygota</taxon>
        <taxon>Neoptera</taxon>
        <taxon>Endopterygota</taxon>
        <taxon>Hymenoptera</taxon>
        <taxon>Apocrita</taxon>
        <taxon>Proctotrupomorpha</taxon>
        <taxon>Chalcidoidea</taxon>
        <taxon>Agaonidae</taxon>
        <taxon>Agaoninae</taxon>
        <taxon>Ceratosolen</taxon>
    </lineage>
</organism>